<evidence type="ECO:0000256" key="3">
    <source>
        <dbReference type="ARBA" id="ARBA00022692"/>
    </source>
</evidence>
<sequence length="158" mass="17652">MTLKSSLQLVASILICEFVGIAGSLFTFSSVNNWYTTLATPALNPPGWVFGPVWTLLYALMGIAVFLIWQKRTKRTSHNRALAVFAAQLVLNGIWTPIFFGAHNLGLAFIDIVLLLLAIVWTIVEFYKISRPAAYLLLPYAAWVSFATYLNLALWLLN</sequence>
<dbReference type="GO" id="GO:0016020">
    <property type="term" value="C:membrane"/>
    <property type="evidence" value="ECO:0007669"/>
    <property type="project" value="UniProtKB-SubCell"/>
</dbReference>
<dbReference type="Pfam" id="PF03073">
    <property type="entry name" value="TspO_MBR"/>
    <property type="match status" value="1"/>
</dbReference>
<feature type="transmembrane region" description="Helical" evidence="6">
    <location>
        <begin position="48"/>
        <end position="69"/>
    </location>
</feature>
<evidence type="ECO:0000256" key="2">
    <source>
        <dbReference type="ARBA" id="ARBA00007524"/>
    </source>
</evidence>
<gene>
    <name evidence="7" type="ORF">COV06_03330</name>
</gene>
<evidence type="ECO:0000256" key="6">
    <source>
        <dbReference type="SAM" id="Phobius"/>
    </source>
</evidence>
<keyword evidence="4 6" id="KW-1133">Transmembrane helix</keyword>
<evidence type="ECO:0000313" key="8">
    <source>
        <dbReference type="Proteomes" id="UP000230084"/>
    </source>
</evidence>
<dbReference type="CDD" id="cd15904">
    <property type="entry name" value="TSPO_MBR"/>
    <property type="match status" value="1"/>
</dbReference>
<dbReference type="GO" id="GO:0033013">
    <property type="term" value="P:tetrapyrrole metabolic process"/>
    <property type="evidence" value="ECO:0007669"/>
    <property type="project" value="UniProtKB-ARBA"/>
</dbReference>
<dbReference type="Gene3D" id="1.20.1260.100">
    <property type="entry name" value="TspO/MBR protein"/>
    <property type="match status" value="1"/>
</dbReference>
<feature type="transmembrane region" description="Helical" evidence="6">
    <location>
        <begin position="106"/>
        <end position="124"/>
    </location>
</feature>
<keyword evidence="3 6" id="KW-0812">Transmembrane</keyword>
<protein>
    <submittedName>
        <fullName evidence="7">TspO protein</fullName>
    </submittedName>
</protein>
<comment type="caution">
    <text evidence="7">The sequence shown here is derived from an EMBL/GenBank/DDBJ whole genome shotgun (WGS) entry which is preliminary data.</text>
</comment>
<evidence type="ECO:0000256" key="5">
    <source>
        <dbReference type="ARBA" id="ARBA00023136"/>
    </source>
</evidence>
<dbReference type="EMBL" id="PCYM01000006">
    <property type="protein sequence ID" value="PIR47463.1"/>
    <property type="molecule type" value="Genomic_DNA"/>
</dbReference>
<dbReference type="PANTHER" id="PTHR10057:SF0">
    <property type="entry name" value="TRANSLOCATOR PROTEIN"/>
    <property type="match status" value="1"/>
</dbReference>
<dbReference type="Proteomes" id="UP000230084">
    <property type="component" value="Unassembled WGS sequence"/>
</dbReference>
<dbReference type="PANTHER" id="PTHR10057">
    <property type="entry name" value="PERIPHERAL-TYPE BENZODIAZEPINE RECEPTOR"/>
    <property type="match status" value="1"/>
</dbReference>
<feature type="transmembrane region" description="Helical" evidence="6">
    <location>
        <begin position="136"/>
        <end position="157"/>
    </location>
</feature>
<reference evidence="7 8" key="1">
    <citation type="submission" date="2017-09" db="EMBL/GenBank/DDBJ databases">
        <title>Depth-based differentiation of microbial function through sediment-hosted aquifers and enrichment of novel symbionts in the deep terrestrial subsurface.</title>
        <authorList>
            <person name="Probst A.J."/>
            <person name="Ladd B."/>
            <person name="Jarett J.K."/>
            <person name="Geller-Mcgrath D.E."/>
            <person name="Sieber C.M."/>
            <person name="Emerson J.B."/>
            <person name="Anantharaman K."/>
            <person name="Thomas B.C."/>
            <person name="Malmstrom R."/>
            <person name="Stieglmeier M."/>
            <person name="Klingl A."/>
            <person name="Woyke T."/>
            <person name="Ryan C.M."/>
            <person name="Banfield J.F."/>
        </authorList>
    </citation>
    <scope>NUCLEOTIDE SEQUENCE [LARGE SCALE GENOMIC DNA]</scope>
    <source>
        <strain evidence="7">CG10_big_fil_rev_8_21_14_0_10_50_16</strain>
    </source>
</reference>
<comment type="similarity">
    <text evidence="2">Belongs to the TspO/BZRP family.</text>
</comment>
<feature type="transmembrane region" description="Helical" evidence="6">
    <location>
        <begin position="7"/>
        <end position="28"/>
    </location>
</feature>
<keyword evidence="5 6" id="KW-0472">Membrane</keyword>
<evidence type="ECO:0000313" key="7">
    <source>
        <dbReference type="EMBL" id="PIR47463.1"/>
    </source>
</evidence>
<name>A0A2H0RLU0_9BACT</name>
<dbReference type="AlphaFoldDB" id="A0A2H0RLU0"/>
<accession>A0A2H0RLU0</accession>
<organism evidence="7 8">
    <name type="scientific">Candidatus Uhrbacteria bacterium CG10_big_fil_rev_8_21_14_0_10_50_16</name>
    <dbReference type="NCBI Taxonomy" id="1975039"/>
    <lineage>
        <taxon>Bacteria</taxon>
        <taxon>Candidatus Uhriibacteriota</taxon>
    </lineage>
</organism>
<dbReference type="FunFam" id="1.20.1260.100:FF:000001">
    <property type="entry name" value="translocator protein 2"/>
    <property type="match status" value="1"/>
</dbReference>
<evidence type="ECO:0000256" key="4">
    <source>
        <dbReference type="ARBA" id="ARBA00022989"/>
    </source>
</evidence>
<dbReference type="InterPro" id="IPR038330">
    <property type="entry name" value="TspO/MBR-related_sf"/>
</dbReference>
<proteinExistence type="inferred from homology"/>
<feature type="transmembrane region" description="Helical" evidence="6">
    <location>
        <begin position="81"/>
        <end position="100"/>
    </location>
</feature>
<comment type="subcellular location">
    <subcellularLocation>
        <location evidence="1">Membrane</location>
        <topology evidence="1">Multi-pass membrane protein</topology>
    </subcellularLocation>
</comment>
<dbReference type="PIRSF" id="PIRSF005859">
    <property type="entry name" value="PBR"/>
    <property type="match status" value="1"/>
</dbReference>
<evidence type="ECO:0000256" key="1">
    <source>
        <dbReference type="ARBA" id="ARBA00004141"/>
    </source>
</evidence>
<dbReference type="InterPro" id="IPR004307">
    <property type="entry name" value="TspO_MBR"/>
</dbReference>